<evidence type="ECO:0000256" key="5">
    <source>
        <dbReference type="ARBA" id="ARBA00022833"/>
    </source>
</evidence>
<comment type="subcellular location">
    <subcellularLocation>
        <location evidence="1">Nucleus</location>
    </subcellularLocation>
</comment>
<keyword evidence="18" id="KW-1185">Reference proteome</keyword>
<dbReference type="GO" id="GO:0048188">
    <property type="term" value="C:Set1C/COMPASS complex"/>
    <property type="evidence" value="ECO:0007669"/>
    <property type="project" value="InterPro"/>
</dbReference>
<dbReference type="InterPro" id="IPR001965">
    <property type="entry name" value="Znf_PHD"/>
</dbReference>
<dbReference type="GO" id="GO:0045893">
    <property type="term" value="P:positive regulation of DNA-templated transcription"/>
    <property type="evidence" value="ECO:0007669"/>
    <property type="project" value="TreeGrafter"/>
</dbReference>
<feature type="region of interest" description="Disordered" evidence="14">
    <location>
        <begin position="1"/>
        <end position="35"/>
    </location>
</feature>
<evidence type="ECO:0000256" key="1">
    <source>
        <dbReference type="ARBA" id="ARBA00004123"/>
    </source>
</evidence>
<keyword evidence="8" id="KW-0804">Transcription</keyword>
<evidence type="ECO:0000256" key="14">
    <source>
        <dbReference type="SAM" id="MobiDB-lite"/>
    </source>
</evidence>
<dbReference type="SUPFAM" id="SSF57903">
    <property type="entry name" value="FYVE/PHD zinc finger"/>
    <property type="match status" value="1"/>
</dbReference>
<dbReference type="OrthoDB" id="419183at2759"/>
<dbReference type="InterPro" id="IPR037869">
    <property type="entry name" value="Spp1/CFP1"/>
</dbReference>
<sequence length="561" mass="65449">MSDSASEANTNSSNQKLHSYCKPPAKKLPDSDVEADDDEDCLYCICRTKDTNRFMIGCDSCNEWYHGDCISITEDYAKNIKQFFCLMCRERDPTLEIKFKDKKDKVEKKKSFEKPEVELKRSVTFEDERRGKSARRCGECVACYRTEDCGRCDFCKDMRKFGGPNKIRQKCRQRQCMNFGLNLGKKPKEFFPSSQSDDTEDTEQVLIPPEVPISYSRNSNDDDEDDDKDADYAPYNKRTHATKGSRHKRRSSKQTNKHRTRAEHRKKHNEKEKRDGKKDSDSVQQCFGPGCIYAARPHSKYCSDECGMKLATNRIYEILPHRIQEWQRTICVADENNRKSLEKIRREQQEAKDRLSELNKKQEALDKIIERAKSTLTATDQDSVDGEAEESEISIYCVTCGHEVSAKNALKHLEKCFNKYESQTSFGSYYQTNIEGTNIFCDFYNPQQRTYCKRLKILCPEHSKEPKVSDDEVCGCPLVDRSFEMTGEFCHVLKKKCLRHYQWEKFRRAEIDLDKMRLLFKLDDLIEQERSIRQQMANRGGVLALMLHQTVTHDEMPKMES</sequence>
<dbReference type="PROSITE" id="PS50016">
    <property type="entry name" value="ZF_PHD_2"/>
    <property type="match status" value="1"/>
</dbReference>
<dbReference type="Proteomes" id="UP000499080">
    <property type="component" value="Unassembled WGS sequence"/>
</dbReference>
<feature type="compositionally biased region" description="Basic and acidic residues" evidence="14">
    <location>
        <begin position="269"/>
        <end position="281"/>
    </location>
</feature>
<evidence type="ECO:0000256" key="6">
    <source>
        <dbReference type="ARBA" id="ARBA00023015"/>
    </source>
</evidence>
<dbReference type="Pfam" id="PF02008">
    <property type="entry name" value="zf-CXXC"/>
    <property type="match status" value="1"/>
</dbReference>
<accession>A0A4Y2JAS3</accession>
<evidence type="ECO:0000256" key="11">
    <source>
        <dbReference type="ARBA" id="ARBA00081451"/>
    </source>
</evidence>
<dbReference type="SMART" id="SM00249">
    <property type="entry name" value="PHD"/>
    <property type="match status" value="1"/>
</dbReference>
<name>A0A4Y2JAS3_ARAVE</name>
<organism evidence="17 18">
    <name type="scientific">Araneus ventricosus</name>
    <name type="common">Orbweaver spider</name>
    <name type="synonym">Epeira ventricosa</name>
    <dbReference type="NCBI Taxonomy" id="182803"/>
    <lineage>
        <taxon>Eukaryota</taxon>
        <taxon>Metazoa</taxon>
        <taxon>Ecdysozoa</taxon>
        <taxon>Arthropoda</taxon>
        <taxon>Chelicerata</taxon>
        <taxon>Arachnida</taxon>
        <taxon>Araneae</taxon>
        <taxon>Araneomorphae</taxon>
        <taxon>Entelegynae</taxon>
        <taxon>Araneoidea</taxon>
        <taxon>Araneidae</taxon>
        <taxon>Araneus</taxon>
    </lineage>
</organism>
<dbReference type="FunFam" id="3.30.40.10:FF:000138">
    <property type="entry name" value="CXXC-type zinc finger protein 1"/>
    <property type="match status" value="1"/>
</dbReference>
<keyword evidence="3" id="KW-0479">Metal-binding</keyword>
<keyword evidence="13" id="KW-0175">Coiled coil</keyword>
<dbReference type="PANTHER" id="PTHR46174">
    <property type="entry name" value="CXXC-TYPE ZINC FINGER PROTEIN 1"/>
    <property type="match status" value="1"/>
</dbReference>
<dbReference type="GO" id="GO:0003677">
    <property type="term" value="F:DNA binding"/>
    <property type="evidence" value="ECO:0007669"/>
    <property type="project" value="UniProtKB-KW"/>
</dbReference>
<dbReference type="PROSITE" id="PS51058">
    <property type="entry name" value="ZF_CXXC"/>
    <property type="match status" value="1"/>
</dbReference>
<evidence type="ECO:0000256" key="13">
    <source>
        <dbReference type="SAM" id="Coils"/>
    </source>
</evidence>
<dbReference type="InterPro" id="IPR019786">
    <property type="entry name" value="Zinc_finger_PHD-type_CS"/>
</dbReference>
<evidence type="ECO:0000256" key="3">
    <source>
        <dbReference type="ARBA" id="ARBA00022723"/>
    </source>
</evidence>
<feature type="domain" description="CXXC-type" evidence="16">
    <location>
        <begin position="126"/>
        <end position="177"/>
    </location>
</feature>
<evidence type="ECO:0000256" key="7">
    <source>
        <dbReference type="ARBA" id="ARBA00023125"/>
    </source>
</evidence>
<feature type="compositionally biased region" description="Polar residues" evidence="14">
    <location>
        <begin position="1"/>
        <end position="17"/>
    </location>
</feature>
<evidence type="ECO:0000256" key="8">
    <source>
        <dbReference type="ARBA" id="ARBA00023163"/>
    </source>
</evidence>
<dbReference type="Pfam" id="PF12269">
    <property type="entry name" value="CpG_bind_C"/>
    <property type="match status" value="1"/>
</dbReference>
<keyword evidence="7" id="KW-0238">DNA-binding</keyword>
<dbReference type="GO" id="GO:0008270">
    <property type="term" value="F:zinc ion binding"/>
    <property type="evidence" value="ECO:0007669"/>
    <property type="project" value="UniProtKB-KW"/>
</dbReference>
<dbReference type="Pfam" id="PF00628">
    <property type="entry name" value="PHD"/>
    <property type="match status" value="1"/>
</dbReference>
<evidence type="ECO:0000256" key="10">
    <source>
        <dbReference type="ARBA" id="ARBA00023828"/>
    </source>
</evidence>
<keyword evidence="4 12" id="KW-0863">Zinc-finger</keyword>
<feature type="domain" description="PHD-type" evidence="15">
    <location>
        <begin position="38"/>
        <end position="91"/>
    </location>
</feature>
<evidence type="ECO:0000259" key="16">
    <source>
        <dbReference type="PROSITE" id="PS51058"/>
    </source>
</evidence>
<dbReference type="InterPro" id="IPR002857">
    <property type="entry name" value="Znf_CXXC"/>
</dbReference>
<gene>
    <name evidence="17" type="primary">CXXC1_0</name>
    <name evidence="17" type="ORF">AVEN_78692_1</name>
</gene>
<dbReference type="InterPro" id="IPR022056">
    <property type="entry name" value="CpG-bd_C"/>
</dbReference>
<comment type="caution">
    <text evidence="17">The sequence shown here is derived from an EMBL/GenBank/DDBJ whole genome shotgun (WGS) entry which is preliminary data.</text>
</comment>
<keyword evidence="9" id="KW-0539">Nucleus</keyword>
<evidence type="ECO:0000313" key="17">
    <source>
        <dbReference type="EMBL" id="GBM87177.1"/>
    </source>
</evidence>
<dbReference type="Gene3D" id="3.30.40.10">
    <property type="entry name" value="Zinc/RING finger domain, C3HC4 (zinc finger)"/>
    <property type="match status" value="1"/>
</dbReference>
<dbReference type="AlphaFoldDB" id="A0A4Y2JAS3"/>
<keyword evidence="2" id="KW-0597">Phosphoprotein</keyword>
<keyword evidence="5" id="KW-0862">Zinc</keyword>
<evidence type="ECO:0000256" key="9">
    <source>
        <dbReference type="ARBA" id="ARBA00023242"/>
    </source>
</evidence>
<evidence type="ECO:0000256" key="2">
    <source>
        <dbReference type="ARBA" id="ARBA00022553"/>
    </source>
</evidence>
<dbReference type="InterPro" id="IPR019787">
    <property type="entry name" value="Znf_PHD-finger"/>
</dbReference>
<feature type="compositionally biased region" description="Basic residues" evidence="14">
    <location>
        <begin position="237"/>
        <end position="268"/>
    </location>
</feature>
<dbReference type="InterPro" id="IPR013083">
    <property type="entry name" value="Znf_RING/FYVE/PHD"/>
</dbReference>
<reference evidence="17 18" key="1">
    <citation type="journal article" date="2019" name="Sci. Rep.">
        <title>Orb-weaving spider Araneus ventricosus genome elucidates the spidroin gene catalogue.</title>
        <authorList>
            <person name="Kono N."/>
            <person name="Nakamura H."/>
            <person name="Ohtoshi R."/>
            <person name="Moran D.A.P."/>
            <person name="Shinohara A."/>
            <person name="Yoshida Y."/>
            <person name="Fujiwara M."/>
            <person name="Mori M."/>
            <person name="Tomita M."/>
            <person name="Arakawa K."/>
        </authorList>
    </citation>
    <scope>NUCLEOTIDE SEQUENCE [LARGE SCALE GENOMIC DNA]</scope>
</reference>
<feature type="region of interest" description="Disordered" evidence="14">
    <location>
        <begin position="187"/>
        <end position="283"/>
    </location>
</feature>
<evidence type="ECO:0000256" key="4">
    <source>
        <dbReference type="ARBA" id="ARBA00022771"/>
    </source>
</evidence>
<proteinExistence type="predicted"/>
<dbReference type="EMBL" id="BGPR01003364">
    <property type="protein sequence ID" value="GBM87177.1"/>
    <property type="molecule type" value="Genomic_DNA"/>
</dbReference>
<dbReference type="PANTHER" id="PTHR46174:SF1">
    <property type="entry name" value="CXXC-TYPE ZINC FINGER PROTEIN 1"/>
    <property type="match status" value="1"/>
</dbReference>
<dbReference type="PROSITE" id="PS01359">
    <property type="entry name" value="ZF_PHD_1"/>
    <property type="match status" value="1"/>
</dbReference>
<evidence type="ECO:0000313" key="18">
    <source>
        <dbReference type="Proteomes" id="UP000499080"/>
    </source>
</evidence>
<evidence type="ECO:0000259" key="15">
    <source>
        <dbReference type="PROSITE" id="PS50016"/>
    </source>
</evidence>
<protein>
    <recommendedName>
        <fullName evidence="10">CXXC-type zinc finger protein 1</fullName>
    </recommendedName>
    <alternativeName>
        <fullName evidence="11">PHD finger and CXXC domain-containing protein 1</fullName>
    </alternativeName>
</protein>
<keyword evidence="6" id="KW-0805">Transcription regulation</keyword>
<feature type="coiled-coil region" evidence="13">
    <location>
        <begin position="338"/>
        <end position="375"/>
    </location>
</feature>
<dbReference type="InterPro" id="IPR011011">
    <property type="entry name" value="Znf_FYVE_PHD"/>
</dbReference>
<evidence type="ECO:0000256" key="12">
    <source>
        <dbReference type="PROSITE-ProRule" id="PRU00509"/>
    </source>
</evidence>